<proteinExistence type="predicted"/>
<dbReference type="AlphaFoldDB" id="A0A222G877"/>
<gene>
    <name evidence="2" type="ORF">B5D82_10240</name>
</gene>
<protein>
    <submittedName>
        <fullName evidence="2">Uncharacterized protein</fullName>
    </submittedName>
</protein>
<keyword evidence="1" id="KW-1133">Transmembrane helix</keyword>
<reference evidence="2 3" key="1">
    <citation type="submission" date="2017-08" db="EMBL/GenBank/DDBJ databases">
        <title>Complete genome of Colwellia sp. NB097-1, a psychrophile bacterium ioslated from Bering Sea.</title>
        <authorList>
            <person name="Chen X."/>
        </authorList>
    </citation>
    <scope>NUCLEOTIDE SEQUENCE [LARGE SCALE GENOMIC DNA]</scope>
    <source>
        <strain evidence="2 3">NB097-1</strain>
    </source>
</reference>
<dbReference type="KEGG" id="cber:B5D82_10240"/>
<keyword evidence="1" id="KW-0472">Membrane</keyword>
<evidence type="ECO:0000256" key="1">
    <source>
        <dbReference type="SAM" id="Phobius"/>
    </source>
</evidence>
<dbReference type="Proteomes" id="UP000202259">
    <property type="component" value="Chromosome"/>
</dbReference>
<dbReference type="EMBL" id="CP020465">
    <property type="protein sequence ID" value="ASP48105.1"/>
    <property type="molecule type" value="Genomic_DNA"/>
</dbReference>
<feature type="transmembrane region" description="Helical" evidence="1">
    <location>
        <begin position="59"/>
        <end position="77"/>
    </location>
</feature>
<sequence length="107" mass="12549">MANNVITKLLKTIYQYKMILLFFVLWAHVSLLNLFFVNYSGPVFLWEQNSQFLTIQTHFLIALITTFFFLAVTKLRLMNRKKSVKITDKIWLTCSVLLLASIAFLLI</sequence>
<organism evidence="2 3">
    <name type="scientific">Cognaticolwellia beringensis</name>
    <dbReference type="NCBI Taxonomy" id="1967665"/>
    <lineage>
        <taxon>Bacteria</taxon>
        <taxon>Pseudomonadati</taxon>
        <taxon>Pseudomonadota</taxon>
        <taxon>Gammaproteobacteria</taxon>
        <taxon>Alteromonadales</taxon>
        <taxon>Colwelliaceae</taxon>
        <taxon>Cognaticolwellia</taxon>
    </lineage>
</organism>
<name>A0A222G877_9GAMM</name>
<evidence type="ECO:0000313" key="2">
    <source>
        <dbReference type="EMBL" id="ASP48105.1"/>
    </source>
</evidence>
<keyword evidence="3" id="KW-1185">Reference proteome</keyword>
<evidence type="ECO:0000313" key="3">
    <source>
        <dbReference type="Proteomes" id="UP000202259"/>
    </source>
</evidence>
<feature type="transmembrane region" description="Helical" evidence="1">
    <location>
        <begin position="89"/>
        <end position="106"/>
    </location>
</feature>
<keyword evidence="1" id="KW-0812">Transmembrane</keyword>
<feature type="transmembrane region" description="Helical" evidence="1">
    <location>
        <begin position="18"/>
        <end position="39"/>
    </location>
</feature>
<accession>A0A222G877</accession>